<evidence type="ECO:0000256" key="1">
    <source>
        <dbReference type="SAM" id="MobiDB-lite"/>
    </source>
</evidence>
<gene>
    <name evidence="2" type="ORF">D7I43_07675</name>
</gene>
<sequence length="78" mass="7897">MPAGGPWQRADRAGERTMPASGPRRRADHAGERTAPASGPRRRAEAALGAARPPADAPAAAGLDYGDPSAGADPDSRP</sequence>
<reference evidence="2 3" key="1">
    <citation type="journal article" date="2018" name="Int. J. Syst. Evol. Microbiol.">
        <title>Micromonospora globbae sp. nov., an endophytic actinomycete isolated from roots of Globba winitii C. H. Wright.</title>
        <authorList>
            <person name="Kuncharoen N."/>
            <person name="Pittayakhajonwut P."/>
            <person name="Tanasupawat S."/>
        </authorList>
    </citation>
    <scope>NUCLEOTIDE SEQUENCE [LARGE SCALE GENOMIC DNA]</scope>
    <source>
        <strain evidence="2 3">WPS1-2</strain>
    </source>
</reference>
<comment type="caution">
    <text evidence="2">The sequence shown here is derived from an EMBL/GenBank/DDBJ whole genome shotgun (WGS) entry which is preliminary data.</text>
</comment>
<dbReference type="AlphaFoldDB" id="A0A420F5J6"/>
<name>A0A420F5J6_9ACTN</name>
<dbReference type="Proteomes" id="UP000285744">
    <property type="component" value="Unassembled WGS sequence"/>
</dbReference>
<evidence type="ECO:0000313" key="3">
    <source>
        <dbReference type="Proteomes" id="UP000285744"/>
    </source>
</evidence>
<dbReference type="EMBL" id="RAQQ01000004">
    <property type="protein sequence ID" value="RKF28200.1"/>
    <property type="molecule type" value="Genomic_DNA"/>
</dbReference>
<organism evidence="2 3">
    <name type="scientific">Micromonospora globbae</name>
    <dbReference type="NCBI Taxonomy" id="1894969"/>
    <lineage>
        <taxon>Bacteria</taxon>
        <taxon>Bacillati</taxon>
        <taxon>Actinomycetota</taxon>
        <taxon>Actinomycetes</taxon>
        <taxon>Micromonosporales</taxon>
        <taxon>Micromonosporaceae</taxon>
        <taxon>Micromonospora</taxon>
    </lineage>
</organism>
<proteinExistence type="predicted"/>
<protein>
    <submittedName>
        <fullName evidence="2">Uncharacterized protein</fullName>
    </submittedName>
</protein>
<accession>A0A420F5J6</accession>
<evidence type="ECO:0000313" key="2">
    <source>
        <dbReference type="EMBL" id="RKF28200.1"/>
    </source>
</evidence>
<feature type="region of interest" description="Disordered" evidence="1">
    <location>
        <begin position="1"/>
        <end position="78"/>
    </location>
</feature>
<feature type="compositionally biased region" description="Low complexity" evidence="1">
    <location>
        <begin position="46"/>
        <end position="64"/>
    </location>
</feature>